<name>A0A6C0HRV2_9ZZZZ</name>
<feature type="coiled-coil region" evidence="1">
    <location>
        <begin position="13"/>
        <end position="47"/>
    </location>
</feature>
<dbReference type="AlphaFoldDB" id="A0A6C0HRV2"/>
<dbReference type="EMBL" id="MN740009">
    <property type="protein sequence ID" value="QHT83448.1"/>
    <property type="molecule type" value="Genomic_DNA"/>
</dbReference>
<accession>A0A6C0HRV2</accession>
<evidence type="ECO:0000313" key="2">
    <source>
        <dbReference type="EMBL" id="QHT83448.1"/>
    </source>
</evidence>
<organism evidence="2">
    <name type="scientific">viral metagenome</name>
    <dbReference type="NCBI Taxonomy" id="1070528"/>
    <lineage>
        <taxon>unclassified sequences</taxon>
        <taxon>metagenomes</taxon>
        <taxon>organismal metagenomes</taxon>
    </lineage>
</organism>
<protein>
    <submittedName>
        <fullName evidence="2">Uncharacterized protein</fullName>
    </submittedName>
</protein>
<sequence length="53" mass="6452">MDVVSMEEFAETIYQMKKEMRKKDDEIEGLKREIFHLEELLKTWEEKPAQSHP</sequence>
<evidence type="ECO:0000256" key="1">
    <source>
        <dbReference type="SAM" id="Coils"/>
    </source>
</evidence>
<keyword evidence="1" id="KW-0175">Coiled coil</keyword>
<reference evidence="2" key="1">
    <citation type="journal article" date="2020" name="Nature">
        <title>Giant virus diversity and host interactions through global metagenomics.</title>
        <authorList>
            <person name="Schulz F."/>
            <person name="Roux S."/>
            <person name="Paez-Espino D."/>
            <person name="Jungbluth S."/>
            <person name="Walsh D.A."/>
            <person name="Denef V.J."/>
            <person name="McMahon K.D."/>
            <person name="Konstantinidis K.T."/>
            <person name="Eloe-Fadrosh E.A."/>
            <person name="Kyrpides N.C."/>
            <person name="Woyke T."/>
        </authorList>
    </citation>
    <scope>NUCLEOTIDE SEQUENCE</scope>
    <source>
        <strain evidence="2">GVMAG-M-3300023184-167</strain>
    </source>
</reference>
<proteinExistence type="predicted"/>